<dbReference type="PANTHER" id="PTHR30346:SF0">
    <property type="entry name" value="HCA OPERON TRANSCRIPTIONAL ACTIVATOR HCAR"/>
    <property type="match status" value="1"/>
</dbReference>
<dbReference type="PANTHER" id="PTHR30346">
    <property type="entry name" value="TRANSCRIPTIONAL DUAL REGULATOR HCAR-RELATED"/>
    <property type="match status" value="1"/>
</dbReference>
<dbReference type="InterPro" id="IPR000847">
    <property type="entry name" value="LysR_HTH_N"/>
</dbReference>
<dbReference type="PROSITE" id="PS50931">
    <property type="entry name" value="HTH_LYSR"/>
    <property type="match status" value="1"/>
</dbReference>
<dbReference type="AlphaFoldDB" id="A0A2A9G231"/>
<dbReference type="Proteomes" id="UP000243542">
    <property type="component" value="Unassembled WGS sequence"/>
</dbReference>
<feature type="domain" description="HTH lysR-type" evidence="5">
    <location>
        <begin position="3"/>
        <end position="60"/>
    </location>
</feature>
<protein>
    <submittedName>
        <fullName evidence="6">DNA-binding transcriptional LysR family regulator</fullName>
    </submittedName>
</protein>
<dbReference type="GO" id="GO:0032993">
    <property type="term" value="C:protein-DNA complex"/>
    <property type="evidence" value="ECO:0007669"/>
    <property type="project" value="TreeGrafter"/>
</dbReference>
<dbReference type="Pfam" id="PF00126">
    <property type="entry name" value="HTH_1"/>
    <property type="match status" value="1"/>
</dbReference>
<dbReference type="GO" id="GO:0003700">
    <property type="term" value="F:DNA-binding transcription factor activity"/>
    <property type="evidence" value="ECO:0007669"/>
    <property type="project" value="InterPro"/>
</dbReference>
<dbReference type="SUPFAM" id="SSF53850">
    <property type="entry name" value="Periplasmic binding protein-like II"/>
    <property type="match status" value="1"/>
</dbReference>
<dbReference type="Pfam" id="PF03466">
    <property type="entry name" value="LysR_substrate"/>
    <property type="match status" value="1"/>
</dbReference>
<dbReference type="Gene3D" id="1.10.10.10">
    <property type="entry name" value="Winged helix-like DNA-binding domain superfamily/Winged helix DNA-binding domain"/>
    <property type="match status" value="1"/>
</dbReference>
<proteinExistence type="inferred from homology"/>
<dbReference type="InterPro" id="IPR005119">
    <property type="entry name" value="LysR_subst-bd"/>
</dbReference>
<evidence type="ECO:0000256" key="2">
    <source>
        <dbReference type="ARBA" id="ARBA00023015"/>
    </source>
</evidence>
<dbReference type="EMBL" id="PDJK01000001">
    <property type="protein sequence ID" value="PFG56850.1"/>
    <property type="molecule type" value="Genomic_DNA"/>
</dbReference>
<evidence type="ECO:0000313" key="7">
    <source>
        <dbReference type="Proteomes" id="UP000243542"/>
    </source>
</evidence>
<dbReference type="RefSeq" id="WP_098509544.1">
    <property type="nucleotide sequence ID" value="NZ_JBIAKZ010000019.1"/>
</dbReference>
<name>A0A2A9G231_9PSEU</name>
<sequence length="297" mass="32599">MDLELRQLRCLVAIVDAGTFTDAAIELGVSQAAVSRTLASLERALGVRLLNRTSRSLTPTTAGVQVLARARHLLDEADDLVREATTGHTRLRIGHPWSAMGRHTAEFQRRWAAGHPDIELLLIRTNSATGGLAEGLCDLAVLRTPMPPGRYSGAAVGREDRYCAMAADDPWARRRSVTLAEIATRVLVIDTRTGTTTTDLWPADARPEVERINDIDDWLAAIATGRCVGVTPHGTVPQYRRDGIVYRRVRDAPQVPVRLVWRREDPHPATHAAVALLGELYRGGDRPHATHRAPGQH</sequence>
<comment type="similarity">
    <text evidence="1">Belongs to the LysR transcriptional regulatory family.</text>
</comment>
<dbReference type="FunFam" id="1.10.10.10:FF:000001">
    <property type="entry name" value="LysR family transcriptional regulator"/>
    <property type="match status" value="1"/>
</dbReference>
<evidence type="ECO:0000259" key="5">
    <source>
        <dbReference type="PROSITE" id="PS50931"/>
    </source>
</evidence>
<organism evidence="6 7">
    <name type="scientific">Amycolatopsis sulphurea</name>
    <dbReference type="NCBI Taxonomy" id="76022"/>
    <lineage>
        <taxon>Bacteria</taxon>
        <taxon>Bacillati</taxon>
        <taxon>Actinomycetota</taxon>
        <taxon>Actinomycetes</taxon>
        <taxon>Pseudonocardiales</taxon>
        <taxon>Pseudonocardiaceae</taxon>
        <taxon>Amycolatopsis</taxon>
    </lineage>
</organism>
<dbReference type="SUPFAM" id="SSF46785">
    <property type="entry name" value="Winged helix' DNA-binding domain"/>
    <property type="match status" value="1"/>
</dbReference>
<dbReference type="InterPro" id="IPR036390">
    <property type="entry name" value="WH_DNA-bd_sf"/>
</dbReference>
<accession>A0A2A9G231</accession>
<comment type="caution">
    <text evidence="6">The sequence shown here is derived from an EMBL/GenBank/DDBJ whole genome shotgun (WGS) entry which is preliminary data.</text>
</comment>
<reference evidence="6 7" key="1">
    <citation type="submission" date="2017-10" db="EMBL/GenBank/DDBJ databases">
        <title>Sequencing the genomes of 1000 actinobacteria strains.</title>
        <authorList>
            <person name="Klenk H.-P."/>
        </authorList>
    </citation>
    <scope>NUCLEOTIDE SEQUENCE [LARGE SCALE GENOMIC DNA]</scope>
    <source>
        <strain evidence="6 7">DSM 46092</strain>
    </source>
</reference>
<keyword evidence="2" id="KW-0805">Transcription regulation</keyword>
<dbReference type="InterPro" id="IPR036388">
    <property type="entry name" value="WH-like_DNA-bd_sf"/>
</dbReference>
<keyword evidence="7" id="KW-1185">Reference proteome</keyword>
<dbReference type="GO" id="GO:0003677">
    <property type="term" value="F:DNA binding"/>
    <property type="evidence" value="ECO:0007669"/>
    <property type="project" value="UniProtKB-KW"/>
</dbReference>
<keyword evidence="3 6" id="KW-0238">DNA-binding</keyword>
<evidence type="ECO:0000256" key="3">
    <source>
        <dbReference type="ARBA" id="ARBA00023125"/>
    </source>
</evidence>
<gene>
    <name evidence="6" type="ORF">ATK36_0382</name>
</gene>
<keyword evidence="4" id="KW-0804">Transcription</keyword>
<dbReference type="Gene3D" id="3.40.190.10">
    <property type="entry name" value="Periplasmic binding protein-like II"/>
    <property type="match status" value="2"/>
</dbReference>
<evidence type="ECO:0000256" key="4">
    <source>
        <dbReference type="ARBA" id="ARBA00023163"/>
    </source>
</evidence>
<dbReference type="PRINTS" id="PR00039">
    <property type="entry name" value="HTHLYSR"/>
</dbReference>
<evidence type="ECO:0000256" key="1">
    <source>
        <dbReference type="ARBA" id="ARBA00009437"/>
    </source>
</evidence>
<evidence type="ECO:0000313" key="6">
    <source>
        <dbReference type="EMBL" id="PFG56850.1"/>
    </source>
</evidence>